<dbReference type="PANTHER" id="PTHR43656">
    <property type="entry name" value="BINDING OXIDOREDUCTASE, PUTATIVE (AFU_ORTHOLOGUE AFUA_2G08260)-RELATED"/>
    <property type="match status" value="1"/>
</dbReference>
<evidence type="ECO:0000313" key="6">
    <source>
        <dbReference type="EMBL" id="KAH6689538.1"/>
    </source>
</evidence>
<dbReference type="AlphaFoldDB" id="A0A9P9A9U3"/>
<dbReference type="SUPFAM" id="SSF51395">
    <property type="entry name" value="FMN-linked oxidoreductases"/>
    <property type="match status" value="1"/>
</dbReference>
<gene>
    <name evidence="6" type="ORF">F5X68DRAFT_167052</name>
</gene>
<name>A0A9P9A9U3_9PEZI</name>
<evidence type="ECO:0000256" key="1">
    <source>
        <dbReference type="ARBA" id="ARBA00005979"/>
    </source>
</evidence>
<dbReference type="InterPro" id="IPR013785">
    <property type="entry name" value="Aldolase_TIM"/>
</dbReference>
<comment type="similarity">
    <text evidence="1">Belongs to the NADH:flavin oxidoreductase/NADH oxidase family.</text>
</comment>
<dbReference type="GO" id="GO:0010181">
    <property type="term" value="F:FMN binding"/>
    <property type="evidence" value="ECO:0007669"/>
    <property type="project" value="InterPro"/>
</dbReference>
<keyword evidence="4" id="KW-0560">Oxidoreductase</keyword>
<dbReference type="InterPro" id="IPR051799">
    <property type="entry name" value="NADH_flavin_oxidoreductase"/>
</dbReference>
<evidence type="ECO:0000259" key="5">
    <source>
        <dbReference type="Pfam" id="PF00724"/>
    </source>
</evidence>
<sequence>MAVKTTSIGSPITLKCGLTLPNRLIKAAMAEHEVGSDMLPNDALLKSYEPWAEGGWGMVMTGNVQIDGSYLGHAGDVAYNESVSYEKQLSVWKRWAEVCNKNGTPTIVQINHPGRQSPPFAGSKGFWDKTISSSAVPMSLGNGFLPTVLGRLVFGTPKEMTKEDIQHVVQGFARTAKLAAEAGFAGAEIHGAHGYLIDQFLSEKVNQRTDEYGGSPTKRVQIVIDIIEAMRAVVPASFCIGIKFNSVDHQSEERLRECIEGLKVITAAGIDFMEVSGGSYENPKMMGIDVSSEKQSESTKTREAFFLQFASRIRQEFPDTPLMVTGGFRTRKGMQSALDDGDCELIGIGRPAALDPALPLTKILNQHVTDEEAKLYTRKPQPPKAIEALGLKSFMGVLGAGAETAWYSKKIRALGKL</sequence>
<proteinExistence type="inferred from homology"/>
<accession>A0A9P9A9U3</accession>
<dbReference type="OrthoDB" id="1663137at2759"/>
<dbReference type="InterPro" id="IPR001155">
    <property type="entry name" value="OxRdtase_FMN_N"/>
</dbReference>
<keyword evidence="3" id="KW-0288">FMN</keyword>
<evidence type="ECO:0000313" key="7">
    <source>
        <dbReference type="Proteomes" id="UP000770015"/>
    </source>
</evidence>
<dbReference type="Pfam" id="PF00724">
    <property type="entry name" value="Oxidored_FMN"/>
    <property type="match status" value="1"/>
</dbReference>
<reference evidence="6" key="1">
    <citation type="journal article" date="2021" name="Nat. Commun.">
        <title>Genetic determinants of endophytism in the Arabidopsis root mycobiome.</title>
        <authorList>
            <person name="Mesny F."/>
            <person name="Miyauchi S."/>
            <person name="Thiergart T."/>
            <person name="Pickel B."/>
            <person name="Atanasova L."/>
            <person name="Karlsson M."/>
            <person name="Huettel B."/>
            <person name="Barry K.W."/>
            <person name="Haridas S."/>
            <person name="Chen C."/>
            <person name="Bauer D."/>
            <person name="Andreopoulos W."/>
            <person name="Pangilinan J."/>
            <person name="LaButti K."/>
            <person name="Riley R."/>
            <person name="Lipzen A."/>
            <person name="Clum A."/>
            <person name="Drula E."/>
            <person name="Henrissat B."/>
            <person name="Kohler A."/>
            <person name="Grigoriev I.V."/>
            <person name="Martin F.M."/>
            <person name="Hacquard S."/>
        </authorList>
    </citation>
    <scope>NUCLEOTIDE SEQUENCE</scope>
    <source>
        <strain evidence="6">MPI-SDFR-AT-0117</strain>
    </source>
</reference>
<comment type="caution">
    <text evidence="6">The sequence shown here is derived from an EMBL/GenBank/DDBJ whole genome shotgun (WGS) entry which is preliminary data.</text>
</comment>
<dbReference type="Gene3D" id="3.20.20.70">
    <property type="entry name" value="Aldolase class I"/>
    <property type="match status" value="1"/>
</dbReference>
<dbReference type="PANTHER" id="PTHR43656:SF2">
    <property type="entry name" value="BINDING OXIDOREDUCTASE, PUTATIVE (AFU_ORTHOLOGUE AFUA_2G08260)-RELATED"/>
    <property type="match status" value="1"/>
</dbReference>
<feature type="domain" description="NADH:flavin oxidoreductase/NADH oxidase N-terminal" evidence="5">
    <location>
        <begin position="10"/>
        <end position="360"/>
    </location>
</feature>
<dbReference type="Proteomes" id="UP000770015">
    <property type="component" value="Unassembled WGS sequence"/>
</dbReference>
<evidence type="ECO:0000256" key="3">
    <source>
        <dbReference type="ARBA" id="ARBA00022643"/>
    </source>
</evidence>
<protein>
    <submittedName>
        <fullName evidence="6">NADH:flavin oxidoreductase/NADH oxidase</fullName>
    </submittedName>
</protein>
<organism evidence="6 7">
    <name type="scientific">Plectosphaerella plurivora</name>
    <dbReference type="NCBI Taxonomy" id="936078"/>
    <lineage>
        <taxon>Eukaryota</taxon>
        <taxon>Fungi</taxon>
        <taxon>Dikarya</taxon>
        <taxon>Ascomycota</taxon>
        <taxon>Pezizomycotina</taxon>
        <taxon>Sordariomycetes</taxon>
        <taxon>Hypocreomycetidae</taxon>
        <taxon>Glomerellales</taxon>
        <taxon>Plectosphaerellaceae</taxon>
        <taxon>Plectosphaerella</taxon>
    </lineage>
</organism>
<evidence type="ECO:0000256" key="2">
    <source>
        <dbReference type="ARBA" id="ARBA00022630"/>
    </source>
</evidence>
<dbReference type="EMBL" id="JAGSXJ010000007">
    <property type="protein sequence ID" value="KAH6689538.1"/>
    <property type="molecule type" value="Genomic_DNA"/>
</dbReference>
<dbReference type="GO" id="GO:0016491">
    <property type="term" value="F:oxidoreductase activity"/>
    <property type="evidence" value="ECO:0007669"/>
    <property type="project" value="UniProtKB-KW"/>
</dbReference>
<keyword evidence="2" id="KW-0285">Flavoprotein</keyword>
<keyword evidence="7" id="KW-1185">Reference proteome</keyword>
<evidence type="ECO:0000256" key="4">
    <source>
        <dbReference type="ARBA" id="ARBA00023002"/>
    </source>
</evidence>